<evidence type="ECO:0000313" key="17">
    <source>
        <dbReference type="EMBL" id="RZO07647.1"/>
    </source>
</evidence>
<dbReference type="FunFam" id="3.30.420.10:FF:000045">
    <property type="entry name" value="3'-5' exonuclease DinG"/>
    <property type="match status" value="1"/>
</dbReference>
<dbReference type="EC" id="2.7.7.7" evidence="1"/>
<evidence type="ECO:0000256" key="9">
    <source>
        <dbReference type="ARBA" id="ARBA00023236"/>
    </source>
</evidence>
<evidence type="ECO:0000256" key="4">
    <source>
        <dbReference type="ARBA" id="ARBA00022769"/>
    </source>
</evidence>
<comment type="function">
    <text evidence="10">DNA polymerase III is a complex, multichain enzyme responsible for most of the replicative synthesis in bacteria. The epsilon subunit contain the editing function and is a proofreading 3'-5' exonuclease.</text>
</comment>
<dbReference type="Pfam" id="PF00929">
    <property type="entry name" value="RNase_T"/>
    <property type="match status" value="1"/>
</dbReference>
<evidence type="ECO:0000256" key="15">
    <source>
        <dbReference type="ARBA" id="ARBA00049244"/>
    </source>
</evidence>
<dbReference type="PROSITE" id="PS50164">
    <property type="entry name" value="GIY_YIG"/>
    <property type="match status" value="1"/>
</dbReference>
<dbReference type="GO" id="GO:0004527">
    <property type="term" value="F:exonuclease activity"/>
    <property type="evidence" value="ECO:0007669"/>
    <property type="project" value="UniProtKB-KW"/>
</dbReference>
<name>A0A520LN20_9GAMM</name>
<keyword evidence="8" id="KW-0234">DNA repair</keyword>
<gene>
    <name evidence="17" type="ORF">EVB02_01400</name>
</gene>
<dbReference type="PANTHER" id="PTHR30562:SF10">
    <property type="entry name" value="EXCINUCLEASE CHO"/>
    <property type="match status" value="1"/>
</dbReference>
<protein>
    <recommendedName>
        <fullName evidence="12">Excinuclease cho</fullName>
        <ecNumber evidence="1">2.7.7.7</ecNumber>
    </recommendedName>
    <alternativeName>
        <fullName evidence="14">Endonuclease cho</fullName>
    </alternativeName>
    <alternativeName>
        <fullName evidence="13">UvrC homolog protein</fullName>
    </alternativeName>
</protein>
<keyword evidence="3" id="KW-0227">DNA damage</keyword>
<evidence type="ECO:0000256" key="5">
    <source>
        <dbReference type="ARBA" id="ARBA00022801"/>
    </source>
</evidence>
<dbReference type="Gene3D" id="3.40.1440.10">
    <property type="entry name" value="GIY-YIG endonuclease"/>
    <property type="match status" value="1"/>
</dbReference>
<dbReference type="InterPro" id="IPR000305">
    <property type="entry name" value="GIY-YIG_endonuc"/>
</dbReference>
<evidence type="ECO:0000256" key="14">
    <source>
        <dbReference type="ARBA" id="ARBA00042732"/>
    </source>
</evidence>
<evidence type="ECO:0000256" key="12">
    <source>
        <dbReference type="ARBA" id="ARBA00040756"/>
    </source>
</evidence>
<dbReference type="AlphaFoldDB" id="A0A520LN20"/>
<accession>A0A520LN20</accession>
<dbReference type="InterPro" id="IPR012337">
    <property type="entry name" value="RNaseH-like_sf"/>
</dbReference>
<keyword evidence="9" id="KW-0742">SOS response</keyword>
<dbReference type="InterPro" id="IPR036397">
    <property type="entry name" value="RNaseH_sf"/>
</dbReference>
<dbReference type="InterPro" id="IPR013520">
    <property type="entry name" value="Ribonucl_H"/>
</dbReference>
<dbReference type="InterPro" id="IPR035901">
    <property type="entry name" value="GIY-YIG_endonuc_sf"/>
</dbReference>
<evidence type="ECO:0000256" key="11">
    <source>
        <dbReference type="ARBA" id="ARBA00026073"/>
    </source>
</evidence>
<feature type="domain" description="GIY-YIG" evidence="16">
    <location>
        <begin position="215"/>
        <end position="293"/>
    </location>
</feature>
<evidence type="ECO:0000256" key="2">
    <source>
        <dbReference type="ARBA" id="ARBA00022722"/>
    </source>
</evidence>
<dbReference type="GO" id="GO:0003887">
    <property type="term" value="F:DNA-directed DNA polymerase activity"/>
    <property type="evidence" value="ECO:0007669"/>
    <property type="project" value="UniProtKB-EC"/>
</dbReference>
<evidence type="ECO:0000256" key="7">
    <source>
        <dbReference type="ARBA" id="ARBA00022881"/>
    </source>
</evidence>
<dbReference type="SMART" id="SM00479">
    <property type="entry name" value="EXOIII"/>
    <property type="match status" value="1"/>
</dbReference>
<proteinExistence type="predicted"/>
<dbReference type="PANTHER" id="PTHR30562">
    <property type="entry name" value="UVRC/OXIDOREDUCTASE"/>
    <property type="match status" value="1"/>
</dbReference>
<evidence type="ECO:0000256" key="13">
    <source>
        <dbReference type="ARBA" id="ARBA00042138"/>
    </source>
</evidence>
<keyword evidence="6" id="KW-0269">Exonuclease</keyword>
<evidence type="ECO:0000256" key="3">
    <source>
        <dbReference type="ARBA" id="ARBA00022763"/>
    </source>
</evidence>
<dbReference type="CDD" id="cd06127">
    <property type="entry name" value="DEDDh"/>
    <property type="match status" value="1"/>
</dbReference>
<dbReference type="GO" id="GO:0009380">
    <property type="term" value="C:excinuclease repair complex"/>
    <property type="evidence" value="ECO:0007669"/>
    <property type="project" value="TreeGrafter"/>
</dbReference>
<dbReference type="SUPFAM" id="SSF82771">
    <property type="entry name" value="GIY-YIG endonuclease"/>
    <property type="match status" value="1"/>
</dbReference>
<organism evidence="17 18">
    <name type="scientific">SAR92 clade bacterium</name>
    <dbReference type="NCBI Taxonomy" id="2315479"/>
    <lineage>
        <taxon>Bacteria</taxon>
        <taxon>Pseudomonadati</taxon>
        <taxon>Pseudomonadota</taxon>
        <taxon>Gammaproteobacteria</taxon>
        <taxon>Cellvibrionales</taxon>
        <taxon>Porticoccaceae</taxon>
        <taxon>SAR92 clade</taxon>
    </lineage>
</organism>
<dbReference type="EMBL" id="SHBO01000010">
    <property type="protein sequence ID" value="RZO07647.1"/>
    <property type="molecule type" value="Genomic_DNA"/>
</dbReference>
<keyword evidence="5" id="KW-0378">Hydrolase</keyword>
<dbReference type="GO" id="GO:0003677">
    <property type="term" value="F:DNA binding"/>
    <property type="evidence" value="ECO:0007669"/>
    <property type="project" value="InterPro"/>
</dbReference>
<dbReference type="InterPro" id="IPR050066">
    <property type="entry name" value="UvrABC_protein_C"/>
</dbReference>
<evidence type="ECO:0000256" key="6">
    <source>
        <dbReference type="ARBA" id="ARBA00022839"/>
    </source>
</evidence>
<keyword evidence="4" id="KW-0228">DNA excision</keyword>
<evidence type="ECO:0000256" key="10">
    <source>
        <dbReference type="ARBA" id="ARBA00025483"/>
    </source>
</evidence>
<evidence type="ECO:0000256" key="1">
    <source>
        <dbReference type="ARBA" id="ARBA00012417"/>
    </source>
</evidence>
<comment type="caution">
    <text evidence="17">The sequence shown here is derived from an EMBL/GenBank/DDBJ whole genome shotgun (WGS) entry which is preliminary data.</text>
</comment>
<dbReference type="SUPFAM" id="SSF53098">
    <property type="entry name" value="Ribonuclease H-like"/>
    <property type="match status" value="1"/>
</dbReference>
<dbReference type="Gene3D" id="3.30.420.10">
    <property type="entry name" value="Ribonuclease H-like superfamily/Ribonuclease H"/>
    <property type="match status" value="1"/>
</dbReference>
<evidence type="ECO:0000313" key="18">
    <source>
        <dbReference type="Proteomes" id="UP000318148"/>
    </source>
</evidence>
<dbReference type="GO" id="GO:0009432">
    <property type="term" value="P:SOS response"/>
    <property type="evidence" value="ECO:0007669"/>
    <property type="project" value="UniProtKB-KW"/>
</dbReference>
<dbReference type="InterPro" id="IPR047296">
    <property type="entry name" value="GIY-YIG_UvrC_Cho"/>
</dbReference>
<evidence type="ECO:0000259" key="16">
    <source>
        <dbReference type="PROSITE" id="PS50164"/>
    </source>
</evidence>
<sequence length="507" mass="58678">MQLHWFEKSAGSLSQGFPEKMVLFDCETTGGNPNYHRIIEVGLLVIENGLIIEKWQSFVNPGVMVPELITKITGIDSEMIRNAPDFEQLSNKIEEVLKDRVFVAHNARFDYGFLKAEFARLGLKVNSKTLCSVKLSRYLYPQFKSHGLSAIIKRFDLPIANRHRALDDAEMIAEFFIRTSQIFDIDAISSACASQFKRPSIPPNVAVSEIDKLPQKPGVYYFYDKDRNLLYIGKSININNRVMSHFYSDHKNSKDFKLNLKISHIDFKETISDFSAQLLESKEIKSLNPIYNRRLKKTKHLYQIKTKTNEHGYKEIDIEKVQINDELLLDRYGLFRSLTQAKKQITKLVDEYSLCHQLSCLEKSRNKACFRTQLNKCFGACVNQESASDYNLRVDSAVRKYQRHIWPYAGPILIEEKSTDSNIENAYHLISDWKYIGQIKNEEDFYNFGLSGSSCPILKIPSEKINSLQDFQFDLDTYHILIKFLLAKTEINNLRILNISKVLDNHH</sequence>
<dbReference type="NCBIfam" id="TIGR00573">
    <property type="entry name" value="dnaq"/>
    <property type="match status" value="1"/>
</dbReference>
<dbReference type="CDD" id="cd10434">
    <property type="entry name" value="GIY-YIG_UvrC_Cho"/>
    <property type="match status" value="1"/>
</dbReference>
<keyword evidence="2" id="KW-0540">Nuclease</keyword>
<evidence type="ECO:0000256" key="8">
    <source>
        <dbReference type="ARBA" id="ARBA00023204"/>
    </source>
</evidence>
<dbReference type="GO" id="GO:0006289">
    <property type="term" value="P:nucleotide-excision repair"/>
    <property type="evidence" value="ECO:0007669"/>
    <property type="project" value="InterPro"/>
</dbReference>
<keyword evidence="7" id="KW-0267">Excision nuclease</keyword>
<comment type="catalytic activity">
    <reaction evidence="15">
        <text>DNA(n) + a 2'-deoxyribonucleoside 5'-triphosphate = DNA(n+1) + diphosphate</text>
        <dbReference type="Rhea" id="RHEA:22508"/>
        <dbReference type="Rhea" id="RHEA-COMP:17339"/>
        <dbReference type="Rhea" id="RHEA-COMP:17340"/>
        <dbReference type="ChEBI" id="CHEBI:33019"/>
        <dbReference type="ChEBI" id="CHEBI:61560"/>
        <dbReference type="ChEBI" id="CHEBI:173112"/>
        <dbReference type="EC" id="2.7.7.7"/>
    </reaction>
</comment>
<dbReference type="SMART" id="SM00465">
    <property type="entry name" value="GIYc"/>
    <property type="match status" value="1"/>
</dbReference>
<dbReference type="InterPro" id="IPR006054">
    <property type="entry name" value="DnaQ"/>
</dbReference>
<comment type="subunit">
    <text evidence="11">DNA polymerase III contains a core (composed of alpha, epsilon and theta chains) that associates with a tau subunit. This core dimerizes to form the POLIII' complex. PolIII' associates with the gamma complex (composed of gamma, delta, delta', psi and chi chains) and with the beta chain to form the complete DNA polymerase III complex.</text>
</comment>
<dbReference type="GO" id="GO:0006260">
    <property type="term" value="P:DNA replication"/>
    <property type="evidence" value="ECO:0007669"/>
    <property type="project" value="InterPro"/>
</dbReference>
<reference evidence="17 18" key="1">
    <citation type="submission" date="2019-02" db="EMBL/GenBank/DDBJ databases">
        <title>Prokaryotic population dynamics and viral predation in marine succession experiment using metagenomics: the confinement effect.</title>
        <authorList>
            <person name="Haro-Moreno J.M."/>
            <person name="Rodriguez-Valera F."/>
            <person name="Lopez-Perez M."/>
        </authorList>
    </citation>
    <scope>NUCLEOTIDE SEQUENCE [LARGE SCALE GENOMIC DNA]</scope>
    <source>
        <strain evidence="17">MED-G169</strain>
    </source>
</reference>
<dbReference type="Pfam" id="PF01541">
    <property type="entry name" value="GIY-YIG"/>
    <property type="match status" value="1"/>
</dbReference>
<dbReference type="Proteomes" id="UP000318148">
    <property type="component" value="Unassembled WGS sequence"/>
</dbReference>